<evidence type="ECO:0000313" key="7">
    <source>
        <dbReference type="Proteomes" id="UP000275772"/>
    </source>
</evidence>
<organism evidence="6 7">
    <name type="scientific">Blumeria hordei</name>
    <name type="common">Barley powdery mildew</name>
    <name type="synonym">Blumeria graminis f. sp. hordei</name>
    <dbReference type="NCBI Taxonomy" id="2867405"/>
    <lineage>
        <taxon>Eukaryota</taxon>
        <taxon>Fungi</taxon>
        <taxon>Dikarya</taxon>
        <taxon>Ascomycota</taxon>
        <taxon>Pezizomycotina</taxon>
        <taxon>Leotiomycetes</taxon>
        <taxon>Erysiphales</taxon>
        <taxon>Erysiphaceae</taxon>
        <taxon>Blumeria</taxon>
    </lineage>
</organism>
<dbReference type="GO" id="GO:0006357">
    <property type="term" value="P:regulation of transcription by RNA polymerase II"/>
    <property type="evidence" value="ECO:0007669"/>
    <property type="project" value="InterPro"/>
</dbReference>
<dbReference type="GO" id="GO:0003712">
    <property type="term" value="F:transcription coregulator activity"/>
    <property type="evidence" value="ECO:0007669"/>
    <property type="project" value="InterPro"/>
</dbReference>
<reference evidence="6 7" key="1">
    <citation type="submission" date="2017-11" db="EMBL/GenBank/DDBJ databases">
        <authorList>
            <person name="Kracher B."/>
        </authorList>
    </citation>
    <scope>NUCLEOTIDE SEQUENCE [LARGE SCALE GENOMIC DNA]</scope>
    <source>
        <strain evidence="6 7">RACE1</strain>
    </source>
</reference>
<gene>
    <name evidence="6" type="ORF">BLGHR1_11681</name>
</gene>
<dbReference type="EMBL" id="UNSH01000029">
    <property type="protein sequence ID" value="SZF00931.1"/>
    <property type="molecule type" value="Genomic_DNA"/>
</dbReference>
<evidence type="ECO:0000256" key="4">
    <source>
        <dbReference type="ARBA" id="ARBA00023163"/>
    </source>
</evidence>
<dbReference type="VEuPathDB" id="FungiDB:BLGHR1_11681"/>
<dbReference type="Gene3D" id="6.10.280.160">
    <property type="entry name" value="Mediator of RNA polymerase II transcription subunit 22"/>
    <property type="match status" value="1"/>
</dbReference>
<comment type="similarity">
    <text evidence="2">Belongs to the Mediator complex subunit 22 family.</text>
</comment>
<evidence type="ECO:0008006" key="8">
    <source>
        <dbReference type="Google" id="ProtNLM"/>
    </source>
</evidence>
<accession>A0A383UKW6</accession>
<evidence type="ECO:0000256" key="5">
    <source>
        <dbReference type="ARBA" id="ARBA00023242"/>
    </source>
</evidence>
<sequence>MEGESRTTQNLIDRKERMVAELLTRFKNLISLAGSPVEKNATKEVAAAQAFQMEVETTALVRATEDLHVLTRELKELWLFGPLRKIGEGEGEGSIDQDSVRVGELLEELIEKKNPAKTSSQSVAE</sequence>
<evidence type="ECO:0000313" key="6">
    <source>
        <dbReference type="EMBL" id="SZF00931.1"/>
    </source>
</evidence>
<evidence type="ECO:0000256" key="1">
    <source>
        <dbReference type="ARBA" id="ARBA00004123"/>
    </source>
</evidence>
<protein>
    <recommendedName>
        <fullName evidence="8">Mediator of RNA polymerase II transcription subunit 22</fullName>
    </recommendedName>
</protein>
<keyword evidence="4" id="KW-0804">Transcription</keyword>
<dbReference type="AlphaFoldDB" id="A0A383UKW6"/>
<evidence type="ECO:0000256" key="3">
    <source>
        <dbReference type="ARBA" id="ARBA00023015"/>
    </source>
</evidence>
<proteinExistence type="inferred from homology"/>
<dbReference type="GO" id="GO:0016592">
    <property type="term" value="C:mediator complex"/>
    <property type="evidence" value="ECO:0007669"/>
    <property type="project" value="InterPro"/>
</dbReference>
<dbReference type="Pfam" id="PF06179">
    <property type="entry name" value="Med22"/>
    <property type="match status" value="1"/>
</dbReference>
<dbReference type="PANTHER" id="PTHR12434">
    <property type="entry name" value="MEDIATOR OF RNA POLYMERASE II TRANSCRIPTION SUBUNIT 22"/>
    <property type="match status" value="1"/>
</dbReference>
<name>A0A383UKW6_BLUHO</name>
<evidence type="ECO:0000256" key="2">
    <source>
        <dbReference type="ARBA" id="ARBA00005942"/>
    </source>
</evidence>
<dbReference type="InterPro" id="IPR009332">
    <property type="entry name" value="Med22"/>
</dbReference>
<comment type="subcellular location">
    <subcellularLocation>
        <location evidence="1">Nucleus</location>
    </subcellularLocation>
</comment>
<dbReference type="PANTHER" id="PTHR12434:SF6">
    <property type="entry name" value="MEDIATOR OF RNA POLYMERASE II TRANSCRIPTION SUBUNIT 22"/>
    <property type="match status" value="1"/>
</dbReference>
<keyword evidence="3" id="KW-0805">Transcription regulation</keyword>
<dbReference type="Proteomes" id="UP000275772">
    <property type="component" value="Unassembled WGS sequence"/>
</dbReference>
<keyword evidence="5" id="KW-0539">Nucleus</keyword>